<dbReference type="EnsemblMetazoa" id="Aqu2.1.32299_001">
    <property type="protein sequence ID" value="Aqu2.1.32299_001"/>
    <property type="gene ID" value="Aqu2.1.32299"/>
</dbReference>
<reference evidence="1" key="1">
    <citation type="submission" date="2017-05" db="UniProtKB">
        <authorList>
            <consortium name="EnsemblMetazoa"/>
        </authorList>
    </citation>
    <scope>IDENTIFICATION</scope>
</reference>
<dbReference type="InParanoid" id="A0A1X7UXQ2"/>
<accession>A0A1X7UXQ2</accession>
<organism evidence="1">
    <name type="scientific">Amphimedon queenslandica</name>
    <name type="common">Sponge</name>
    <dbReference type="NCBI Taxonomy" id="400682"/>
    <lineage>
        <taxon>Eukaryota</taxon>
        <taxon>Metazoa</taxon>
        <taxon>Porifera</taxon>
        <taxon>Demospongiae</taxon>
        <taxon>Heteroscleromorpha</taxon>
        <taxon>Haplosclerida</taxon>
        <taxon>Niphatidae</taxon>
        <taxon>Amphimedon</taxon>
    </lineage>
</organism>
<evidence type="ECO:0000313" key="1">
    <source>
        <dbReference type="EnsemblMetazoa" id="Aqu2.1.32299_001"/>
    </source>
</evidence>
<sequence>MSRIKFIKSKGDDTRDVTIITRIPAFI</sequence>
<dbReference type="AlphaFoldDB" id="A0A1X7UXQ2"/>
<proteinExistence type="predicted"/>
<protein>
    <submittedName>
        <fullName evidence="1">Uncharacterized protein</fullName>
    </submittedName>
</protein>
<name>A0A1X7UXQ2_AMPQE</name>